<dbReference type="RefSeq" id="WP_162664677.1">
    <property type="nucleotide sequence ID" value="NZ_CP048020.1"/>
</dbReference>
<sequence>MKKIFTIFFCMTFLGLVYSQTTQNETLYDVEIVITDITEDSGTLVISIHNSAESFNKRLPYQTVKLTAYKEKAVYHIQLKSGDYAFCVYHDINNDGKLNTNAIGIPKEPFGFSNYNGKGFPGNFKKHKVFIGDAMTIKIPLVKLN</sequence>
<dbReference type="KEGG" id="trz:GWP43_14115"/>
<proteinExistence type="predicted"/>
<dbReference type="Proteomes" id="UP000464374">
    <property type="component" value="Chromosome"/>
</dbReference>
<evidence type="ECO:0000313" key="1">
    <source>
        <dbReference type="EMBL" id="QHX44409.1"/>
    </source>
</evidence>
<name>A0A6P1Y4S9_9SPIR</name>
<dbReference type="EMBL" id="CP048020">
    <property type="protein sequence ID" value="QHX44409.1"/>
    <property type="molecule type" value="Genomic_DNA"/>
</dbReference>
<organism evidence="1 2">
    <name type="scientific">Treponema vincentii</name>
    <dbReference type="NCBI Taxonomy" id="69710"/>
    <lineage>
        <taxon>Bacteria</taxon>
        <taxon>Pseudomonadati</taxon>
        <taxon>Spirochaetota</taxon>
        <taxon>Spirochaetia</taxon>
        <taxon>Spirochaetales</taxon>
        <taxon>Treponemataceae</taxon>
        <taxon>Treponema</taxon>
    </lineage>
</organism>
<reference evidence="1 2" key="1">
    <citation type="submission" date="2020-01" db="EMBL/GenBank/DDBJ databases">
        <title>Complete genome sequence of a human oral phylogroup 1 Treponema sp. strain ATCC 700766, originally isolated from periodontitis dental plaque.</title>
        <authorList>
            <person name="Chan Y."/>
            <person name="Huo Y.-B."/>
            <person name="Yu X.-L."/>
            <person name="Zeng H."/>
            <person name="Leung W.-K."/>
            <person name="Watt R.M."/>
        </authorList>
    </citation>
    <scope>NUCLEOTIDE SEQUENCE [LARGE SCALE GENOMIC DNA]</scope>
    <source>
        <strain evidence="1 2">OMZ 804</strain>
    </source>
</reference>
<accession>A0A6P1Y4S9</accession>
<evidence type="ECO:0000313" key="2">
    <source>
        <dbReference type="Proteomes" id="UP000464374"/>
    </source>
</evidence>
<dbReference type="Pfam" id="PF09912">
    <property type="entry name" value="DUF2141"/>
    <property type="match status" value="1"/>
</dbReference>
<dbReference type="InterPro" id="IPR018673">
    <property type="entry name" value="DUF2141"/>
</dbReference>
<protein>
    <submittedName>
        <fullName evidence="1">DUF2141 domain-containing protein</fullName>
    </submittedName>
</protein>
<dbReference type="AlphaFoldDB" id="A0A6P1Y4S9"/>
<gene>
    <name evidence="1" type="ORF">GWP43_14115</name>
</gene>